<dbReference type="EMBL" id="MN739044">
    <property type="protein sequence ID" value="QHS85510.1"/>
    <property type="molecule type" value="Genomic_DNA"/>
</dbReference>
<evidence type="ECO:0000313" key="1">
    <source>
        <dbReference type="EMBL" id="QHS85510.1"/>
    </source>
</evidence>
<dbReference type="AlphaFoldDB" id="A0A6C0B0F0"/>
<accession>A0A6C0B0F0</accession>
<protein>
    <submittedName>
        <fullName evidence="1">Uncharacterized protein</fullName>
    </submittedName>
</protein>
<name>A0A6C0B0F0_9ZZZZ</name>
<organism evidence="1">
    <name type="scientific">viral metagenome</name>
    <dbReference type="NCBI Taxonomy" id="1070528"/>
    <lineage>
        <taxon>unclassified sequences</taxon>
        <taxon>metagenomes</taxon>
        <taxon>organismal metagenomes</taxon>
    </lineage>
</organism>
<sequence length="165" mass="19319">MSEFITITSSRFNQATWEENSRYRRERQIDGCIYGSPSPLSSKIVANSLVFIIEMNNTLNKIEGIGLVYNKIQYDKYYMVYETGNYNRYIYKSNYRLDRSELQKCNPDLVKALDKCLFKGKTHLKRGSGITIVPEKLLTSDTCKHLYIRDTLSTIFKEHFKPTEN</sequence>
<proteinExistence type="predicted"/>
<reference evidence="1" key="1">
    <citation type="journal article" date="2020" name="Nature">
        <title>Giant virus diversity and host interactions through global metagenomics.</title>
        <authorList>
            <person name="Schulz F."/>
            <person name="Roux S."/>
            <person name="Paez-Espino D."/>
            <person name="Jungbluth S."/>
            <person name="Walsh D.A."/>
            <person name="Denef V.J."/>
            <person name="McMahon K.D."/>
            <person name="Konstantinidis K.T."/>
            <person name="Eloe-Fadrosh E.A."/>
            <person name="Kyrpides N.C."/>
            <person name="Woyke T."/>
        </authorList>
    </citation>
    <scope>NUCLEOTIDE SEQUENCE</scope>
    <source>
        <strain evidence="1">GVMAG-M-3300009182-78</strain>
    </source>
</reference>